<evidence type="ECO:0000259" key="4">
    <source>
        <dbReference type="Pfam" id="PF17803"/>
    </source>
</evidence>
<accession>A0A2T1DSZ6</accession>
<dbReference type="NCBIfam" id="NF012211">
    <property type="entry name" value="tand_rpt_95"/>
    <property type="match status" value="12"/>
</dbReference>
<dbReference type="Gene3D" id="2.60.40.2810">
    <property type="match status" value="1"/>
</dbReference>
<reference evidence="5 6" key="2">
    <citation type="submission" date="2018-03" db="EMBL/GenBank/DDBJ databases">
        <title>The ancient ancestry and fast evolution of plastids.</title>
        <authorList>
            <person name="Moore K.R."/>
            <person name="Magnabosco C."/>
            <person name="Momper L."/>
            <person name="Gold D.A."/>
            <person name="Bosak T."/>
            <person name="Fournier G.P."/>
        </authorList>
    </citation>
    <scope>NUCLEOTIDE SEQUENCE [LARGE SCALE GENOMIC DNA]</scope>
    <source>
        <strain evidence="5 6">ULC18</strain>
    </source>
</reference>
<evidence type="ECO:0000256" key="1">
    <source>
        <dbReference type="ARBA" id="ARBA00022729"/>
    </source>
</evidence>
<dbReference type="OrthoDB" id="9815928at2"/>
<comment type="caution">
    <text evidence="5">The sequence shown here is derived from an EMBL/GenBank/DDBJ whole genome shotgun (WGS) entry which is preliminary data.</text>
</comment>
<dbReference type="InterPro" id="IPR040853">
    <property type="entry name" value="RapA2_cadherin-like"/>
</dbReference>
<dbReference type="Pfam" id="PF04151">
    <property type="entry name" value="PPC"/>
    <property type="match status" value="2"/>
</dbReference>
<protein>
    <submittedName>
        <fullName evidence="5">Uncharacterized protein</fullName>
    </submittedName>
</protein>
<dbReference type="Pfam" id="PF13517">
    <property type="entry name" value="FG-GAP_3"/>
    <property type="match status" value="2"/>
</dbReference>
<dbReference type="InterPro" id="IPR028994">
    <property type="entry name" value="Integrin_alpha_N"/>
</dbReference>
<dbReference type="InterPro" id="IPR032485">
    <property type="entry name" value="LRP1-like_beta_prop"/>
</dbReference>
<feature type="domain" description="RapA2 cadherin-like" evidence="4">
    <location>
        <begin position="1295"/>
        <end position="1364"/>
    </location>
</feature>
<dbReference type="Pfam" id="PF16184">
    <property type="entry name" value="Cadherin_3"/>
    <property type="match status" value="1"/>
</dbReference>
<dbReference type="SUPFAM" id="SSF63825">
    <property type="entry name" value="YWTD domain"/>
    <property type="match status" value="1"/>
</dbReference>
<dbReference type="InterPro" id="IPR007280">
    <property type="entry name" value="Peptidase_C_arc/bac"/>
</dbReference>
<evidence type="ECO:0000259" key="3">
    <source>
        <dbReference type="Pfam" id="PF16472"/>
    </source>
</evidence>
<reference evidence="6" key="1">
    <citation type="submission" date="2018-02" db="EMBL/GenBank/DDBJ databases">
        <authorList>
            <person name="Moore K."/>
            <person name="Momper L."/>
        </authorList>
    </citation>
    <scope>NUCLEOTIDE SEQUENCE [LARGE SCALE GENOMIC DNA]</scope>
    <source>
        <strain evidence="6">ULC18</strain>
    </source>
</reference>
<sequence length="2811" mass="287108">MPDIAGNSLGAATALNLTSNVQTFPDIVTPTGNDYYRFTLSHRSSFNLSLTGLSADANVALLNSTGNVLSVNGVLQSSTNTGTLAESINATLDVGTYYIRVGTGASAASANYSLNVSAKSDLRSDILWRNYATGENVVWQVANGSVEAFASLQTITDRNWAIQGGDDFNQDGQTDILWRNYSTGQNAIWLMNGNTFSTSIYINSVGDTNWRINGAGDFNSDGKADIVWRNYSTGQNAIWLMNGTAFSSAIYINPIGDVSWQINGVGDFNSDGKADIVWRNYSSGQNAIWLMNGTAFSSAIYINPIGDVSWQISGVGDFNSDGKTDLLWRNYSSGQNAIWLMNGTTFSSGLYLQPVSDLNWRSRAPFVRTVEPTPISVAGNALSNAFNVGDSLTGSGTYRDTVSSLDSDYYRLNLSTPSAVSLTLTGLTDNLDVQLINSSNQLLQSSTLSNTNSETINSILNAGVYYVRVYTANGGSSAYALNLGINNLPVLVSNAGLTVDESAAATIGSTLLQVTDNDDPIAQLTYTVGSLPGHGALSLNGVAILAGATFTQTDVTSNKLRYQHDGGESLSDSFSFTVSDAAGGAIASNTFSITVNPVNDAPVLAAPGGQTVDQNANSLITGVSLNDPDAGTGSETITISAANGLVSLGLTAGLTFAQGNGSPATSITASGTLSAINNALTSLIYRSNASFQGNDTISLTVNDNGNTGKGGALTDSKTIAVTVNPVNKAPAITVPASQSVNEDTSLSLSGISISDLDAGGGNVTVSLSAVNGVLSLGATAGLTFVTGTGSKDRNLTITGTLALINTALSSLSYQSNKDFNGSDLVSISVNDNGNTGNGVPLSDTKSLLVTVTPVNDAPVLTVPVAQAVNENTLLQVTGISIADVDAGSGAIAVSLSATSGKLSLGTTTGLSFTSGSGSPSASLIFSGTLAAINSALSTLMYEGNTNFTGADFISINVNDNGNTGFGIPLSDSKTIAINVLGVNQAPVIKVPLAPSTVANTNLAIAGVSISDPDAAGGTETVTIVAANGVLSLPSNTGLTFTQGTGNQNSRITFRGTLAAINTAIGNLIYRSYPGFTGFDTISISVNDEGNTGIGTALSDTKTLFVNVGGALNSPPTANPDSYTTTRNTALTAAGQGVLANDTDPENNALTANLLTTPTNGTVVFNSSGTFTYTPNTNYVGSDRFTYQASDGIGNSNPATVSISVTAPVNQAPLAVADAFTLNQNSTFSSGNVLTNDSDPDNNVPLTAQLVANPTQGTLTLNSNGSFTYIPTTNFTGTDRFTYVAKDALGLASTTATVSLTVNAVNQAPLAVADAFTLNQNSTFSSGNVLTNDSDPDNNVPLTAQLVANPTQGTLTLNSNGSFTYIPTTNFTGTDRFTYVAKDALGLASTTATVSLTVNAVNQAPLAVADSFTLNQNSTFSSGNVLTNDSDPDNNVPLTAQLVANPTQGTLTLNSNGSFTYIPTTNFTGTDNFTYVAKDALGLASTTATVSLTVNAVNQAPLAVADSFTLNQNSTFSSGNVLTNDTDPDNNVPLTAQLVANPTQGTLTLNSNGSFTYIPTTNFTGTDNFTYVAKDALGLASTTATVSLTVNAVNQSPVAVGDAFRAVTSTPLTVSASNGVLKNDTDADSPTLTALVVSAPSNGSLALNSNGSFVYTPTTNFSGTDTFVYKANDGNTNSNLATVTLTVFSNTAPTANTDTYAVAAGAPLTVNQLSGILQNDSDVDGDTLTASLVTSSSGSLTFNNDGTFTYIPNAGVISGTDTFVYQVSDGFVNSAPATVTLSIGTNAAPIVQNDTYTASAGSTLTVDQFSGVLNNDTDAQPLTASLVSGTANGSLTLNTNGSFTYIPNVSFTSGTDTFVYQASDGALTASATVTLTVTSATAPIAQNDSYQVVAGTTLTVGQTASILNNDSNINGATLTAQLVSSASKGTLTFNNDGTFVYTPNVGVTGTTDTFVYQVNDGVLNSSPATVTLTITANARPLVTNDSYGVVTNTPLTVNAQGILANDTDSDIGQTLKALLVSQPSHGSLLLRVDGSFVYTPDPGYLGVDTFTYRANDGLQDSASLGTVSLTIAANAAPIANADTYSVNKNNTLIINATNGVLKNDTDIDPLTASVVTSPTKGSLTLNSDGAFTYTPNAGVTNTTDTFVYRASDGSLNSNATVTVTIKDTSSPPTAVNDAGYTVNANGTLTIAATSVLANDTDPEGDVLKAVSGTAPSHGTVTLNSSGAFVYTPTAGYIGADSFTYFANDGIANSLNPATVSITVGGANQSPVLTLPGSQVVFRNTDLVIQSGLSISDPDAGTSPVAVTLAASSGNLTLSTTSNLTVSGNGSQTVTLSGSVTNVNAALINLLYRPVSSGFTGFDQIAIAVNDNGNTGSGGAQTTNGTININVSNGPVLVQDINPTQNATATGTVSSTPTNLTAAGSKLFFSANDGVTGLELWSSDGTSTGTTLIADLNSTPDTSGSSNPSNLTVIGNTLYFTANNGIRGTELWKADLTGATAPTIVKDIRSGANSSLPRNLVNFNGTLYFEADDGSGLVLWKTDGTLGGTVKVESTTSYSQPGLLAVAGNTLYFTAGNGSQLWRINAAGTQTTLLQDISSGAGISNLVAIGNTIFFTATDSSNGVELWRSDGTAVGTTRISNINPGVGDANPSGLVNLNDTLYFFAKNGSNVSGLWQSTAAGIVSLVTALPSAGQLPTSLTMVGSKLFFVVDAGTSSIPDLQLWQSDGTSGSLVTAINATGNDAVASLTNVNGSLFFTANDGSTRIWKSDGTVAGTVPISASFTGITPRNLTAVGNRLFFTAEATTTGEELFVL</sequence>
<feature type="domain" description="RapA2 cadherin-like" evidence="4">
    <location>
        <begin position="718"/>
        <end position="784"/>
    </location>
</feature>
<dbReference type="PROSITE" id="PS51854">
    <property type="entry name" value="CSPG"/>
    <property type="match status" value="1"/>
</dbReference>
<dbReference type="InterPro" id="IPR013517">
    <property type="entry name" value="FG-GAP"/>
</dbReference>
<gene>
    <name evidence="5" type="ORF">C7B82_30615</name>
</gene>
<dbReference type="PANTHER" id="PTHR46580:SF2">
    <property type="entry name" value="MAM DOMAIN-CONTAINING PROTEIN"/>
    <property type="match status" value="1"/>
</dbReference>
<feature type="domain" description="RapA2 cadherin-like" evidence="4">
    <location>
        <begin position="1487"/>
        <end position="1556"/>
    </location>
</feature>
<organism evidence="5 6">
    <name type="scientific">Stenomitos frigidus ULC18</name>
    <dbReference type="NCBI Taxonomy" id="2107698"/>
    <lineage>
        <taxon>Bacteria</taxon>
        <taxon>Bacillati</taxon>
        <taxon>Cyanobacteriota</taxon>
        <taxon>Cyanophyceae</taxon>
        <taxon>Leptolyngbyales</taxon>
        <taxon>Leptolyngbyaceae</taxon>
        <taxon>Stenomitos</taxon>
    </lineage>
</organism>
<dbReference type="SUPFAM" id="SSF89260">
    <property type="entry name" value="Collagen-binding domain"/>
    <property type="match status" value="2"/>
</dbReference>
<dbReference type="Pfam" id="PF17803">
    <property type="entry name" value="Cadherin_4"/>
    <property type="match status" value="4"/>
</dbReference>
<feature type="domain" description="Peptidase C-terminal archaeal/bacterial" evidence="2">
    <location>
        <begin position="33"/>
        <end position="101"/>
    </location>
</feature>
<evidence type="ECO:0000313" key="6">
    <source>
        <dbReference type="Proteomes" id="UP000239576"/>
    </source>
</evidence>
<evidence type="ECO:0000313" key="5">
    <source>
        <dbReference type="EMBL" id="PSB23629.1"/>
    </source>
</evidence>
<dbReference type="InterPro" id="IPR039005">
    <property type="entry name" value="CSPG_rpt"/>
</dbReference>
<proteinExistence type="predicted"/>
<keyword evidence="1" id="KW-0732">Signal</keyword>
<dbReference type="PANTHER" id="PTHR46580">
    <property type="entry name" value="SENSOR KINASE-RELATED"/>
    <property type="match status" value="1"/>
</dbReference>
<dbReference type="Pfam" id="PF16472">
    <property type="entry name" value="DUF5050"/>
    <property type="match status" value="1"/>
</dbReference>
<dbReference type="EMBL" id="PVWK01000160">
    <property type="protein sequence ID" value="PSB23629.1"/>
    <property type="molecule type" value="Genomic_DNA"/>
</dbReference>
<evidence type="ECO:0000259" key="2">
    <source>
        <dbReference type="Pfam" id="PF04151"/>
    </source>
</evidence>
<dbReference type="Gene3D" id="2.60.40.3440">
    <property type="match status" value="11"/>
</dbReference>
<feature type="domain" description="Prolow-density lipoprotein receptor-related protein 1-like beta-propeller" evidence="3">
    <location>
        <begin position="2466"/>
        <end position="2638"/>
    </location>
</feature>
<keyword evidence="6" id="KW-1185">Reference proteome</keyword>
<dbReference type="RefSeq" id="WP_106261086.1">
    <property type="nucleotide sequence ID" value="NZ_CAWNSW010000141.1"/>
</dbReference>
<dbReference type="Proteomes" id="UP000239576">
    <property type="component" value="Unassembled WGS sequence"/>
</dbReference>
<feature type="domain" description="RapA2 cadherin-like" evidence="4">
    <location>
        <begin position="1391"/>
        <end position="1460"/>
    </location>
</feature>
<name>A0A2T1DSZ6_9CYAN</name>
<dbReference type="Pfam" id="PF17963">
    <property type="entry name" value="Big_9"/>
    <property type="match status" value="8"/>
</dbReference>
<dbReference type="Gene3D" id="2.60.120.380">
    <property type="match status" value="2"/>
</dbReference>
<dbReference type="SUPFAM" id="SSF69318">
    <property type="entry name" value="Integrin alpha N-terminal domain"/>
    <property type="match status" value="1"/>
</dbReference>
<feature type="domain" description="Peptidase C-terminal archaeal/bacterial" evidence="2">
    <location>
        <begin position="406"/>
        <end position="471"/>
    </location>
</feature>